<dbReference type="STRING" id="1314785.A0A165BKF8"/>
<feature type="domain" description="XPG-I" evidence="11">
    <location>
        <begin position="138"/>
        <end position="210"/>
    </location>
</feature>
<dbReference type="InParanoid" id="A0A165BKF8"/>
<evidence type="ECO:0000256" key="2">
    <source>
        <dbReference type="ARBA" id="ARBA00004123"/>
    </source>
</evidence>
<evidence type="ECO:0000256" key="10">
    <source>
        <dbReference type="SAM" id="MobiDB-lite"/>
    </source>
</evidence>
<evidence type="ECO:0000259" key="12">
    <source>
        <dbReference type="SMART" id="SM00485"/>
    </source>
</evidence>
<dbReference type="Pfam" id="PF00752">
    <property type="entry name" value="XPG_N"/>
    <property type="match status" value="1"/>
</dbReference>
<sequence length="808" mass="89649">MGITGLLPLMRDIQVQRPLSYFAGQTLAVDAYVWLHKGICGCAPELATKKPTTKYVDYAMHRVRMLQHHRIQPYVVFDGGPLPAKQRTESDRKKRRDENLARANALAAQGKHRDAREYYTKCVDVTPQMAYQLIKALRAESVPYVVAPYEADAQLAYLERIGLVDGIITEDSDLLVFGCRKVLLKMDVDASRITCISRDDFASLASGSSGGISLFGWSDVQFRHMAILGGCDYLPNIHGIGLKTAWSLLRKYKTVENVIRVLSLEGKKKIPQGYLEAFRMAEKVFLYQRVYDPTQERLVHLMDLPEGEQWDEEMEAYVGANLDASLAKRVAEGDACPISLLPMEDINPTFAPRALRPLPMNQSTQHRAGKDRGKARRKVPGKPDAGILSFFPPKVKVDAPSRALSQTATREGQPSVKLNTTAGRSSGKRTLAEVMDRDMAAKRKKQDETCPEIPIAGPSSSRFFCAVSSSPPGGMDRQCHDREAAADPSHLEEDKENVPYPEDDEGLMTVLDPVTQEDGYISPSPSMVRWDTPELSSPLQAREPPEQYDSTDDDDNFGTDVLSSPSTIKPIPRLIEHMAFGKRNLAIGNDEVGTVLVRDTPSPGRHDELAVEEDQEFGPDLRRTLGECDWEEVTSDSECADASPQPVCSTSSSPGPVTPDDSAERAHNGAIILDEDPADADELDELLDPQDIASRNAKVANGWWEKWGRTTRPNGWKQTPLRRRETTVTLDGRQRPLQPRPRSGQRDSKRDACEQDLRAAGRRSLIFTEEMQTGPPSHRSSCARAGSGGSKKEEDVGTTTKNRLAEFR</sequence>
<organism evidence="13 14">
    <name type="scientific">Laetiporus sulphureus 93-53</name>
    <dbReference type="NCBI Taxonomy" id="1314785"/>
    <lineage>
        <taxon>Eukaryota</taxon>
        <taxon>Fungi</taxon>
        <taxon>Dikarya</taxon>
        <taxon>Basidiomycota</taxon>
        <taxon>Agaricomycotina</taxon>
        <taxon>Agaricomycetes</taxon>
        <taxon>Polyporales</taxon>
        <taxon>Laetiporus</taxon>
    </lineage>
</organism>
<dbReference type="SMART" id="SM00485">
    <property type="entry name" value="XPGN"/>
    <property type="match status" value="1"/>
</dbReference>
<feature type="compositionally biased region" description="Basic and acidic residues" evidence="10">
    <location>
        <begin position="477"/>
        <end position="497"/>
    </location>
</feature>
<dbReference type="InterPro" id="IPR006086">
    <property type="entry name" value="XPG-I_dom"/>
</dbReference>
<feature type="compositionally biased region" description="Low complexity" evidence="10">
    <location>
        <begin position="461"/>
        <end position="470"/>
    </location>
</feature>
<dbReference type="OrthoDB" id="26491at2759"/>
<keyword evidence="3" id="KW-0540">Nuclease</keyword>
<dbReference type="PANTHER" id="PTHR11081:SF65">
    <property type="entry name" value="DNA DAMAGE-INDUCIBLE PROTEIN DIN7-RELATED"/>
    <property type="match status" value="1"/>
</dbReference>
<dbReference type="GO" id="GO:0008409">
    <property type="term" value="F:5'-3' exonuclease activity"/>
    <property type="evidence" value="ECO:0007669"/>
    <property type="project" value="UniProtKB-ARBA"/>
</dbReference>
<feature type="compositionally biased region" description="Basic residues" evidence="10">
    <location>
        <begin position="367"/>
        <end position="380"/>
    </location>
</feature>
<evidence type="ECO:0000256" key="3">
    <source>
        <dbReference type="ARBA" id="ARBA00022722"/>
    </source>
</evidence>
<keyword evidence="7" id="KW-0460">Magnesium</keyword>
<dbReference type="PRINTS" id="PR00853">
    <property type="entry name" value="XPGRADSUPER"/>
</dbReference>
<dbReference type="SUPFAM" id="SSF88723">
    <property type="entry name" value="PIN domain-like"/>
    <property type="match status" value="1"/>
</dbReference>
<feature type="compositionally biased region" description="Polar residues" evidence="10">
    <location>
        <begin position="646"/>
        <end position="655"/>
    </location>
</feature>
<dbReference type="CDD" id="cd09901">
    <property type="entry name" value="H3TH_FEN1-like"/>
    <property type="match status" value="1"/>
</dbReference>
<dbReference type="InterPro" id="IPR019974">
    <property type="entry name" value="XPG_CS"/>
</dbReference>
<dbReference type="RefSeq" id="XP_040758958.1">
    <property type="nucleotide sequence ID" value="XM_040910043.1"/>
</dbReference>
<evidence type="ECO:0000256" key="1">
    <source>
        <dbReference type="ARBA" id="ARBA00001946"/>
    </source>
</evidence>
<dbReference type="InterPro" id="IPR036279">
    <property type="entry name" value="5-3_exonuclease_C_sf"/>
</dbReference>
<feature type="domain" description="XPG N-terminal" evidence="12">
    <location>
        <begin position="1"/>
        <end position="99"/>
    </location>
</feature>
<dbReference type="AlphaFoldDB" id="A0A165BKF8"/>
<dbReference type="InterPro" id="IPR008918">
    <property type="entry name" value="HhH2"/>
</dbReference>
<evidence type="ECO:0000256" key="7">
    <source>
        <dbReference type="ARBA" id="ARBA00022842"/>
    </source>
</evidence>
<dbReference type="EMBL" id="KV427668">
    <property type="protein sequence ID" value="KZT01218.1"/>
    <property type="molecule type" value="Genomic_DNA"/>
</dbReference>
<dbReference type="Proteomes" id="UP000076871">
    <property type="component" value="Unassembled WGS sequence"/>
</dbReference>
<dbReference type="Gene3D" id="3.40.50.1010">
    <property type="entry name" value="5'-nuclease"/>
    <property type="match status" value="1"/>
</dbReference>
<evidence type="ECO:0000256" key="5">
    <source>
        <dbReference type="ARBA" id="ARBA00022763"/>
    </source>
</evidence>
<keyword evidence="9" id="KW-0539">Nucleus</keyword>
<keyword evidence="8" id="KW-0234">DNA repair</keyword>
<dbReference type="InterPro" id="IPR044752">
    <property type="entry name" value="PIN-like_EXO1"/>
</dbReference>
<gene>
    <name evidence="13" type="ORF">LAESUDRAFT_731432</name>
</gene>
<comment type="cofactor">
    <cofactor evidence="1">
        <name>Mg(2+)</name>
        <dbReference type="ChEBI" id="CHEBI:18420"/>
    </cofactor>
</comment>
<proteinExistence type="predicted"/>
<dbReference type="InterPro" id="IPR006084">
    <property type="entry name" value="XPG/Rad2"/>
</dbReference>
<dbReference type="GO" id="GO:0046872">
    <property type="term" value="F:metal ion binding"/>
    <property type="evidence" value="ECO:0007669"/>
    <property type="project" value="UniProtKB-KW"/>
</dbReference>
<dbReference type="PANTHER" id="PTHR11081">
    <property type="entry name" value="FLAP ENDONUCLEASE FAMILY MEMBER"/>
    <property type="match status" value="1"/>
</dbReference>
<evidence type="ECO:0000313" key="13">
    <source>
        <dbReference type="EMBL" id="KZT01218.1"/>
    </source>
</evidence>
<keyword evidence="6" id="KW-0378">Hydrolase</keyword>
<feature type="region of interest" description="Disordered" evidence="10">
    <location>
        <begin position="635"/>
        <end position="689"/>
    </location>
</feature>
<evidence type="ECO:0000313" key="14">
    <source>
        <dbReference type="Proteomes" id="UP000076871"/>
    </source>
</evidence>
<evidence type="ECO:0000256" key="8">
    <source>
        <dbReference type="ARBA" id="ARBA00023204"/>
    </source>
</evidence>
<feature type="region of interest" description="Disordered" evidence="10">
    <location>
        <begin position="461"/>
        <end position="565"/>
    </location>
</feature>
<reference evidence="13 14" key="1">
    <citation type="journal article" date="2016" name="Mol. Biol. Evol.">
        <title>Comparative Genomics of Early-Diverging Mushroom-Forming Fungi Provides Insights into the Origins of Lignocellulose Decay Capabilities.</title>
        <authorList>
            <person name="Nagy L.G."/>
            <person name="Riley R."/>
            <person name="Tritt A."/>
            <person name="Adam C."/>
            <person name="Daum C."/>
            <person name="Floudas D."/>
            <person name="Sun H."/>
            <person name="Yadav J.S."/>
            <person name="Pangilinan J."/>
            <person name="Larsson K.H."/>
            <person name="Matsuura K."/>
            <person name="Barry K."/>
            <person name="Labutti K."/>
            <person name="Kuo R."/>
            <person name="Ohm R.A."/>
            <person name="Bhattacharya S.S."/>
            <person name="Shirouzu T."/>
            <person name="Yoshinaga Y."/>
            <person name="Martin F.M."/>
            <person name="Grigoriev I.V."/>
            <person name="Hibbett D.S."/>
        </authorList>
    </citation>
    <scope>NUCLEOTIDE SEQUENCE [LARGE SCALE GENOMIC DNA]</scope>
    <source>
        <strain evidence="13 14">93-53</strain>
    </source>
</reference>
<dbReference type="SMART" id="SM00484">
    <property type="entry name" value="XPGI"/>
    <property type="match status" value="1"/>
</dbReference>
<dbReference type="GO" id="GO:0006281">
    <property type="term" value="P:DNA repair"/>
    <property type="evidence" value="ECO:0007669"/>
    <property type="project" value="UniProtKB-KW"/>
</dbReference>
<dbReference type="InterPro" id="IPR006085">
    <property type="entry name" value="XPG_DNA_repair_N"/>
</dbReference>
<dbReference type="GO" id="GO:0005634">
    <property type="term" value="C:nucleus"/>
    <property type="evidence" value="ECO:0007669"/>
    <property type="project" value="UniProtKB-SubCell"/>
</dbReference>
<dbReference type="GO" id="GO:0017108">
    <property type="term" value="F:5'-flap endonuclease activity"/>
    <property type="evidence" value="ECO:0007669"/>
    <property type="project" value="TreeGrafter"/>
</dbReference>
<feature type="compositionally biased region" description="Acidic residues" evidence="10">
    <location>
        <begin position="673"/>
        <end position="688"/>
    </location>
</feature>
<evidence type="ECO:0000256" key="6">
    <source>
        <dbReference type="ARBA" id="ARBA00022801"/>
    </source>
</evidence>
<dbReference type="SMART" id="SM00279">
    <property type="entry name" value="HhH2"/>
    <property type="match status" value="1"/>
</dbReference>
<evidence type="ECO:0000259" key="11">
    <source>
        <dbReference type="SMART" id="SM00484"/>
    </source>
</evidence>
<dbReference type="FunFam" id="1.10.150.20:FF:000011">
    <property type="entry name" value="exonuclease 1"/>
    <property type="match status" value="1"/>
</dbReference>
<dbReference type="SUPFAM" id="SSF47807">
    <property type="entry name" value="5' to 3' exonuclease, C-terminal subdomain"/>
    <property type="match status" value="1"/>
</dbReference>
<keyword evidence="5" id="KW-0227">DNA damage</keyword>
<dbReference type="Pfam" id="PF00867">
    <property type="entry name" value="XPG_I"/>
    <property type="match status" value="1"/>
</dbReference>
<dbReference type="Gene3D" id="1.10.150.20">
    <property type="entry name" value="5' to 3' exonuclease, C-terminal subdomain"/>
    <property type="match status" value="1"/>
</dbReference>
<dbReference type="InterPro" id="IPR029060">
    <property type="entry name" value="PIN-like_dom_sf"/>
</dbReference>
<dbReference type="CDD" id="cd09857">
    <property type="entry name" value="PIN_EXO1"/>
    <property type="match status" value="1"/>
</dbReference>
<keyword evidence="4" id="KW-0479">Metal-binding</keyword>
<dbReference type="GeneID" id="63827072"/>
<feature type="compositionally biased region" description="Basic and acidic residues" evidence="10">
    <location>
        <begin position="744"/>
        <end position="759"/>
    </location>
</feature>
<evidence type="ECO:0000256" key="9">
    <source>
        <dbReference type="ARBA" id="ARBA00023242"/>
    </source>
</evidence>
<evidence type="ECO:0000256" key="4">
    <source>
        <dbReference type="ARBA" id="ARBA00022723"/>
    </source>
</evidence>
<feature type="region of interest" description="Disordered" evidence="10">
    <location>
        <begin position="707"/>
        <end position="808"/>
    </location>
</feature>
<keyword evidence="14" id="KW-1185">Reference proteome</keyword>
<dbReference type="PROSITE" id="PS00842">
    <property type="entry name" value="XPG_2"/>
    <property type="match status" value="1"/>
</dbReference>
<protein>
    <submittedName>
        <fullName evidence="13">Uncharacterized protein</fullName>
    </submittedName>
</protein>
<feature type="compositionally biased region" description="Polar residues" evidence="10">
    <location>
        <begin position="403"/>
        <end position="424"/>
    </location>
</feature>
<dbReference type="GO" id="GO:0003677">
    <property type="term" value="F:DNA binding"/>
    <property type="evidence" value="ECO:0007669"/>
    <property type="project" value="InterPro"/>
</dbReference>
<feature type="region of interest" description="Disordered" evidence="10">
    <location>
        <begin position="352"/>
        <end position="429"/>
    </location>
</feature>
<accession>A0A165BKF8</accession>
<comment type="subcellular location">
    <subcellularLocation>
        <location evidence="2">Nucleus</location>
    </subcellularLocation>
</comment>
<name>A0A165BKF8_9APHY</name>
<dbReference type="FunFam" id="3.40.50.1010:FF:000002">
    <property type="entry name" value="Exonuclease 1, putative"/>
    <property type="match status" value="1"/>
</dbReference>